<dbReference type="EMBL" id="BMPD01000013">
    <property type="protein sequence ID" value="GGK85049.1"/>
    <property type="molecule type" value="Genomic_DNA"/>
</dbReference>
<protein>
    <submittedName>
        <fullName evidence="1">Uncharacterized protein</fullName>
    </submittedName>
</protein>
<accession>A0A830F801</accession>
<dbReference type="Proteomes" id="UP000614221">
    <property type="component" value="Unassembled WGS sequence"/>
</dbReference>
<evidence type="ECO:0000313" key="2">
    <source>
        <dbReference type="Proteomes" id="UP000614221"/>
    </source>
</evidence>
<sequence length="65" mass="7427">MEDGFDDFSLIAIELADSAGLAPKDDDRQRIRRTSLDARIKFKQEQYPEIIDAIIDSGNWQSDII</sequence>
<gene>
    <name evidence="1" type="ORF">GCM10009067_41450</name>
</gene>
<comment type="caution">
    <text evidence="1">The sequence shown here is derived from an EMBL/GenBank/DDBJ whole genome shotgun (WGS) entry which is preliminary data.</text>
</comment>
<evidence type="ECO:0000313" key="1">
    <source>
        <dbReference type="EMBL" id="GGK85049.1"/>
    </source>
</evidence>
<organism evidence="1 2">
    <name type="scientific">Haloarcula sebkhae</name>
    <dbReference type="NCBI Taxonomy" id="932660"/>
    <lineage>
        <taxon>Archaea</taxon>
        <taxon>Methanobacteriati</taxon>
        <taxon>Methanobacteriota</taxon>
        <taxon>Stenosarchaea group</taxon>
        <taxon>Halobacteria</taxon>
        <taxon>Halobacteriales</taxon>
        <taxon>Haloarculaceae</taxon>
        <taxon>Haloarcula</taxon>
    </lineage>
</organism>
<dbReference type="RefSeq" id="WP_188980966.1">
    <property type="nucleotide sequence ID" value="NZ_BMPD01000013.1"/>
</dbReference>
<reference evidence="1" key="2">
    <citation type="submission" date="2020-09" db="EMBL/GenBank/DDBJ databases">
        <authorList>
            <person name="Sun Q."/>
            <person name="Ohkuma M."/>
        </authorList>
    </citation>
    <scope>NUCLEOTIDE SEQUENCE</scope>
    <source>
        <strain evidence="1">JCM 19018</strain>
    </source>
</reference>
<reference evidence="1" key="1">
    <citation type="journal article" date="2014" name="Int. J. Syst. Evol. Microbiol.">
        <title>Complete genome sequence of Corynebacterium casei LMG S-19264T (=DSM 44701T), isolated from a smear-ripened cheese.</title>
        <authorList>
            <consortium name="US DOE Joint Genome Institute (JGI-PGF)"/>
            <person name="Walter F."/>
            <person name="Albersmeier A."/>
            <person name="Kalinowski J."/>
            <person name="Ruckert C."/>
        </authorList>
    </citation>
    <scope>NUCLEOTIDE SEQUENCE</scope>
    <source>
        <strain evidence="1">JCM 19018</strain>
    </source>
</reference>
<name>A0A830F801_9EURY</name>
<dbReference type="AlphaFoldDB" id="A0A830F801"/>
<proteinExistence type="predicted"/>